<reference evidence="8" key="2">
    <citation type="submission" date="2023-11" db="EMBL/GenBank/DDBJ databases">
        <title>MicrobeMod: A computational toolkit for identifying prokaryotic methylation and restriction-modification with nanopore sequencing.</title>
        <authorList>
            <person name="Crits-Christoph A."/>
            <person name="Kang S.C."/>
            <person name="Lee H."/>
            <person name="Ostrov N."/>
        </authorList>
    </citation>
    <scope>NUCLEOTIDE SEQUENCE</scope>
    <source>
        <strain evidence="8">ATCC 51242</strain>
    </source>
</reference>
<evidence type="ECO:0000256" key="5">
    <source>
        <dbReference type="SAM" id="Phobius"/>
    </source>
</evidence>
<feature type="transmembrane region" description="Helical" evidence="5">
    <location>
        <begin position="91"/>
        <end position="111"/>
    </location>
</feature>
<keyword evidence="9" id="KW-1185">Reference proteome</keyword>
<evidence type="ECO:0000256" key="1">
    <source>
        <dbReference type="ARBA" id="ARBA00004141"/>
    </source>
</evidence>
<feature type="transmembrane region" description="Helical" evidence="5">
    <location>
        <begin position="131"/>
        <end position="157"/>
    </location>
</feature>
<dbReference type="eggNOG" id="COG2259">
    <property type="taxonomic scope" value="Bacteria"/>
</dbReference>
<dbReference type="InterPro" id="IPR009908">
    <property type="entry name" value="Methylamine_util_MauE"/>
</dbReference>
<organism evidence="7 9">
    <name type="scientific">Rubrobacter radiotolerans</name>
    <name type="common">Arthrobacter radiotolerans</name>
    <dbReference type="NCBI Taxonomy" id="42256"/>
    <lineage>
        <taxon>Bacteria</taxon>
        <taxon>Bacillati</taxon>
        <taxon>Actinomycetota</taxon>
        <taxon>Rubrobacteria</taxon>
        <taxon>Rubrobacterales</taxon>
        <taxon>Rubrobacteraceae</taxon>
        <taxon>Rubrobacter</taxon>
    </lineage>
</organism>
<name>A0A023WYL4_RUBRA</name>
<accession>A0A023WYL4</accession>
<dbReference type="EMBL" id="JAWXXX010000001">
    <property type="protein sequence ID" value="MDX5892729.1"/>
    <property type="molecule type" value="Genomic_DNA"/>
</dbReference>
<evidence type="ECO:0000256" key="4">
    <source>
        <dbReference type="ARBA" id="ARBA00023136"/>
    </source>
</evidence>
<dbReference type="PANTHER" id="PTHR33452:SF1">
    <property type="entry name" value="INNER MEMBRANE PROTEIN YPHA-RELATED"/>
    <property type="match status" value="1"/>
</dbReference>
<dbReference type="Proteomes" id="UP001281130">
    <property type="component" value="Unassembled WGS sequence"/>
</dbReference>
<evidence type="ECO:0000256" key="3">
    <source>
        <dbReference type="ARBA" id="ARBA00022989"/>
    </source>
</evidence>
<dbReference type="STRING" id="42256.RradSPS_0034"/>
<dbReference type="Pfam" id="PF07291">
    <property type="entry name" value="MauE"/>
    <property type="match status" value="1"/>
</dbReference>
<dbReference type="AlphaFoldDB" id="A0A023WYL4"/>
<proteinExistence type="predicted"/>
<dbReference type="HOGENOM" id="CLU_101331_0_0_11"/>
<dbReference type="PANTHER" id="PTHR33452">
    <property type="entry name" value="OXIDOREDUCTASE CATD-RELATED"/>
    <property type="match status" value="1"/>
</dbReference>
<feature type="transmembrane region" description="Helical" evidence="5">
    <location>
        <begin position="62"/>
        <end position="84"/>
    </location>
</feature>
<dbReference type="RefSeq" id="WP_051589142.1">
    <property type="nucleotide sequence ID" value="NZ_CP007514.1"/>
</dbReference>
<dbReference type="EMBL" id="CP007514">
    <property type="protein sequence ID" value="AHY45317.1"/>
    <property type="molecule type" value="Genomic_DNA"/>
</dbReference>
<dbReference type="GO" id="GO:0005886">
    <property type="term" value="C:plasma membrane"/>
    <property type="evidence" value="ECO:0007669"/>
    <property type="project" value="TreeGrafter"/>
</dbReference>
<evidence type="ECO:0000313" key="8">
    <source>
        <dbReference type="EMBL" id="MDX5892729.1"/>
    </source>
</evidence>
<feature type="domain" description="Methylamine utilisation protein MauE" evidence="6">
    <location>
        <begin position="21"/>
        <end position="147"/>
    </location>
</feature>
<dbReference type="InterPro" id="IPR051907">
    <property type="entry name" value="DoxX-like_oxidoreductase"/>
</dbReference>
<keyword evidence="2 5" id="KW-0812">Transmembrane</keyword>
<evidence type="ECO:0000313" key="9">
    <source>
        <dbReference type="Proteomes" id="UP000025229"/>
    </source>
</evidence>
<comment type="subcellular location">
    <subcellularLocation>
        <location evidence="1">Membrane</location>
        <topology evidence="1">Multi-pass membrane protein</topology>
    </subcellularLocation>
</comment>
<dbReference type="Proteomes" id="UP000025229">
    <property type="component" value="Chromosome"/>
</dbReference>
<keyword evidence="4 5" id="KW-0472">Membrane</keyword>
<keyword evidence="3 5" id="KW-1133">Transmembrane helix</keyword>
<gene>
    <name evidence="7" type="ORF">RradSPS_0034</name>
    <name evidence="8" type="ORF">SIL72_01685</name>
</gene>
<dbReference type="UniPathway" id="UPA00895"/>
<evidence type="ECO:0000259" key="6">
    <source>
        <dbReference type="Pfam" id="PF07291"/>
    </source>
</evidence>
<sequence length="175" mass="18381">MSEEQDSRPLGGLRQLLSNSYATLVSRLVLGGVLVASGATKIPDPGAFAAAIRSYGLNLPEGFVSFSAYALPYAEVFIGLYLIAGLFSRPAAWASNALMVVFLFALFQGAVRGLEINCGCFGTGQEASNPWLAILRDLGLLALGLHVALLGAGRFSVDALLSRGRARETSEVSEA</sequence>
<dbReference type="GO" id="GO:0030416">
    <property type="term" value="P:methylamine metabolic process"/>
    <property type="evidence" value="ECO:0007669"/>
    <property type="project" value="InterPro"/>
</dbReference>
<dbReference type="KEGG" id="rrd:RradSPS_0034"/>
<reference evidence="7 9" key="1">
    <citation type="submission" date="2014-03" db="EMBL/GenBank/DDBJ databases">
        <title>Complete genome sequence of the Radio-Resistant Rubrobacter radiotolerans RSPS-4.</title>
        <authorList>
            <person name="Egas C.C."/>
            <person name="Barroso C.C."/>
            <person name="Froufe H.J.C."/>
            <person name="Pacheco J.J."/>
            <person name="Albuquerque L.L."/>
            <person name="da Costa M.M.S."/>
        </authorList>
    </citation>
    <scope>NUCLEOTIDE SEQUENCE [LARGE SCALE GENOMIC DNA]</scope>
    <source>
        <strain evidence="7 9">RSPS-4</strain>
    </source>
</reference>
<evidence type="ECO:0000256" key="2">
    <source>
        <dbReference type="ARBA" id="ARBA00022692"/>
    </source>
</evidence>
<protein>
    <submittedName>
        <fullName evidence="8">MauE/DoxX family redox-associated membrane protein</fullName>
    </submittedName>
    <submittedName>
        <fullName evidence="7">Putative membrane protein</fullName>
    </submittedName>
</protein>
<evidence type="ECO:0000313" key="7">
    <source>
        <dbReference type="EMBL" id="AHY45317.1"/>
    </source>
</evidence>